<feature type="chain" id="PRO_5020504933" description="Lipoprotein" evidence="1">
    <location>
        <begin position="18"/>
        <end position="242"/>
    </location>
</feature>
<dbReference type="RefSeq" id="WP_132873921.1">
    <property type="nucleotide sequence ID" value="NZ_JAJUHT010000011.1"/>
</dbReference>
<accession>A0A4R1KD00</accession>
<evidence type="ECO:0000256" key="1">
    <source>
        <dbReference type="SAM" id="SignalP"/>
    </source>
</evidence>
<sequence>MKISFLLSLLLILTACANIKDTVVPPADLALRSGLAGKVIYSEGCTYNDAFLKVSHYQGILRMPVPSYFGGFPKAEREKMLQLSVQSAAFAFFNQLQQTGVTVKLLSEDTVPEAGSIRLKCNISKIKIGIYDDGWSGYGSAGDFWEAETEFNLKAYLNGREYVLAPVTGKGQIKHAPISPGSFLDAVVLSAKIATAAINGSMFGVVKEGFIDYDIDNDAKTPVEPAAGLAAVEAAKQLASLK</sequence>
<name>A0A4R1KD00_9BACT</name>
<organism evidence="2 3">
    <name type="scientific">Seleniivibrio woodruffii</name>
    <dbReference type="NCBI Taxonomy" id="1078050"/>
    <lineage>
        <taxon>Bacteria</taxon>
        <taxon>Pseudomonadati</taxon>
        <taxon>Deferribacterota</taxon>
        <taxon>Deferribacteres</taxon>
        <taxon>Deferribacterales</taxon>
        <taxon>Geovibrionaceae</taxon>
        <taxon>Seleniivibrio</taxon>
    </lineage>
</organism>
<reference evidence="2 3" key="1">
    <citation type="submission" date="2019-03" db="EMBL/GenBank/DDBJ databases">
        <title>Genomic Encyclopedia of Type Strains, Phase IV (KMG-IV): sequencing the most valuable type-strain genomes for metagenomic binning, comparative biology and taxonomic classification.</title>
        <authorList>
            <person name="Goeker M."/>
        </authorList>
    </citation>
    <scope>NUCLEOTIDE SEQUENCE [LARGE SCALE GENOMIC DNA]</scope>
    <source>
        <strain evidence="2 3">DSM 24984</strain>
    </source>
</reference>
<dbReference type="Proteomes" id="UP000294614">
    <property type="component" value="Unassembled WGS sequence"/>
</dbReference>
<dbReference type="AlphaFoldDB" id="A0A4R1KD00"/>
<dbReference type="EMBL" id="SMGG01000004">
    <property type="protein sequence ID" value="TCK61069.1"/>
    <property type="molecule type" value="Genomic_DNA"/>
</dbReference>
<evidence type="ECO:0000313" key="2">
    <source>
        <dbReference type="EMBL" id="TCK61069.1"/>
    </source>
</evidence>
<evidence type="ECO:0000313" key="3">
    <source>
        <dbReference type="Proteomes" id="UP000294614"/>
    </source>
</evidence>
<keyword evidence="3" id="KW-1185">Reference proteome</keyword>
<comment type="caution">
    <text evidence="2">The sequence shown here is derived from an EMBL/GenBank/DDBJ whole genome shotgun (WGS) entry which is preliminary data.</text>
</comment>
<evidence type="ECO:0008006" key="4">
    <source>
        <dbReference type="Google" id="ProtNLM"/>
    </source>
</evidence>
<dbReference type="OrthoDB" id="10019276at2"/>
<keyword evidence="1" id="KW-0732">Signal</keyword>
<gene>
    <name evidence="2" type="ORF">C8D98_1951</name>
</gene>
<proteinExistence type="predicted"/>
<dbReference type="PROSITE" id="PS51257">
    <property type="entry name" value="PROKAR_LIPOPROTEIN"/>
    <property type="match status" value="1"/>
</dbReference>
<protein>
    <recommendedName>
        <fullName evidence="4">Lipoprotein</fullName>
    </recommendedName>
</protein>
<feature type="signal peptide" evidence="1">
    <location>
        <begin position="1"/>
        <end position="17"/>
    </location>
</feature>